<feature type="compositionally biased region" description="Basic and acidic residues" evidence="6">
    <location>
        <begin position="217"/>
        <end position="251"/>
    </location>
</feature>
<sequence length="573" mass="61069">MPPKPMVVLAKKGANHNHADSPSQPQHQHSGKQNHQPKNTARLKLLVRRLPPALTKDEFLGALGDDWKVPSNKIDWLEYRCGKTKAPGKTSLQSRAYLHLTNEQHIKPFETHFLQLSFHDAKGSHKDPQFKQLLPSLAFAPNQRIPTTKQRHDGRQGTIDQDPEFIAFLERETQPVTKPLSLDQAFAQEKPKDKVSSTPLLDDLREKKQNKARANQKHKEEKQSDKSQARGRDHKSDAKQPVKLLAKDKKNQSSQPAAPVPPAASTPTSSRKRERGAPNNNTIKSMLQRDLGLNPPTKRGGKDTSAAAAASKTTSPAPAAEPATNAAATPAKPAKSRSGRNKEKAVAQTSAQENSKPPTPAPTGILKKPAQPPAPKALKAAKGNNAAASAPASAPTPPNKQPKASTNSASSTTKAYLKHANASQGVTEALLLAALSTFGPVVKVEIDKRKGTALAEFKDNEGLKAAMSKKSVPVAQGAVEVLEYKDRQASGGRNAQASNKNAGNNASNRGRGGRARGGAAGNAAAAATNASAHYRGLDSTFASTSLRIRLLTNDPAGQAEQGDGLQGHVPQEI</sequence>
<evidence type="ECO:0000256" key="5">
    <source>
        <dbReference type="PROSITE-ProRule" id="PRU00176"/>
    </source>
</evidence>
<feature type="region of interest" description="Disordered" evidence="6">
    <location>
        <begin position="488"/>
        <end position="519"/>
    </location>
</feature>
<dbReference type="InterPro" id="IPR035979">
    <property type="entry name" value="RBD_domain_sf"/>
</dbReference>
<dbReference type="Gene3D" id="3.30.70.330">
    <property type="match status" value="2"/>
</dbReference>
<feature type="region of interest" description="Disordered" evidence="6">
    <location>
        <begin position="184"/>
        <end position="413"/>
    </location>
</feature>
<feature type="region of interest" description="Disordered" evidence="6">
    <location>
        <begin position="1"/>
        <end position="38"/>
    </location>
</feature>
<evidence type="ECO:0000256" key="6">
    <source>
        <dbReference type="SAM" id="MobiDB-lite"/>
    </source>
</evidence>
<dbReference type="InterPro" id="IPR012677">
    <property type="entry name" value="Nucleotide-bd_a/b_plait_sf"/>
</dbReference>
<proteinExistence type="inferred from homology"/>
<feature type="region of interest" description="Disordered" evidence="6">
    <location>
        <begin position="553"/>
        <end position="573"/>
    </location>
</feature>
<dbReference type="PANTHER" id="PTHR13112:SF0">
    <property type="entry name" value="FI21285P1"/>
    <property type="match status" value="1"/>
</dbReference>
<dbReference type="GO" id="GO:0005737">
    <property type="term" value="C:cytoplasm"/>
    <property type="evidence" value="ECO:0007669"/>
    <property type="project" value="TreeGrafter"/>
</dbReference>
<dbReference type="GO" id="GO:0003729">
    <property type="term" value="F:mRNA binding"/>
    <property type="evidence" value="ECO:0007669"/>
    <property type="project" value="TreeGrafter"/>
</dbReference>
<dbReference type="AlphaFoldDB" id="A0A4S8WBH1"/>
<feature type="compositionally biased region" description="Low complexity" evidence="6">
    <location>
        <begin position="376"/>
        <end position="393"/>
    </location>
</feature>
<protein>
    <recommendedName>
        <fullName evidence="7">RRM domain-containing protein</fullName>
    </recommendedName>
</protein>
<keyword evidence="5" id="KW-0694">RNA-binding</keyword>
<evidence type="ECO:0000256" key="4">
    <source>
        <dbReference type="ARBA" id="ARBA00023242"/>
    </source>
</evidence>
<feature type="compositionally biased region" description="Polar residues" evidence="6">
    <location>
        <begin position="347"/>
        <end position="356"/>
    </location>
</feature>
<dbReference type="Proteomes" id="UP000308014">
    <property type="component" value="Unassembled WGS sequence"/>
</dbReference>
<dbReference type="InterPro" id="IPR039722">
    <property type="entry name" value="Upf3"/>
</dbReference>
<keyword evidence="4" id="KW-0539">Nucleus</keyword>
<evidence type="ECO:0000259" key="7">
    <source>
        <dbReference type="PROSITE" id="PS50102"/>
    </source>
</evidence>
<evidence type="ECO:0000256" key="2">
    <source>
        <dbReference type="ARBA" id="ARBA00005991"/>
    </source>
</evidence>
<dbReference type="PANTHER" id="PTHR13112">
    <property type="entry name" value="UPF3 REGULATOR OF NONSENSE TRANSCRIPTS-LIKE PROTEIN"/>
    <property type="match status" value="1"/>
</dbReference>
<dbReference type="Pfam" id="PF03467">
    <property type="entry name" value="Smg4_UPF3"/>
    <property type="match status" value="1"/>
</dbReference>
<name>A0A4S8WBH1_AURPU</name>
<dbReference type="GO" id="GO:0005730">
    <property type="term" value="C:nucleolus"/>
    <property type="evidence" value="ECO:0007669"/>
    <property type="project" value="TreeGrafter"/>
</dbReference>
<gene>
    <name evidence="8" type="ORF">D6D24_01215</name>
</gene>
<evidence type="ECO:0000256" key="1">
    <source>
        <dbReference type="ARBA" id="ARBA00004123"/>
    </source>
</evidence>
<comment type="subcellular location">
    <subcellularLocation>
        <location evidence="1">Nucleus</location>
    </subcellularLocation>
</comment>
<accession>A0A4S8WBH1</accession>
<comment type="similarity">
    <text evidence="2">Belongs to the RENT3 family.</text>
</comment>
<dbReference type="InterPro" id="IPR005120">
    <property type="entry name" value="UPF3_dom"/>
</dbReference>
<evidence type="ECO:0000256" key="3">
    <source>
        <dbReference type="ARBA" id="ARBA00023161"/>
    </source>
</evidence>
<organism evidence="8 9">
    <name type="scientific">Aureobasidium pullulans</name>
    <name type="common">Black yeast</name>
    <name type="synonym">Pullularia pullulans</name>
    <dbReference type="NCBI Taxonomy" id="5580"/>
    <lineage>
        <taxon>Eukaryota</taxon>
        <taxon>Fungi</taxon>
        <taxon>Dikarya</taxon>
        <taxon>Ascomycota</taxon>
        <taxon>Pezizomycotina</taxon>
        <taxon>Dothideomycetes</taxon>
        <taxon>Dothideomycetidae</taxon>
        <taxon>Dothideales</taxon>
        <taxon>Saccotheciaceae</taxon>
        <taxon>Aureobasidium</taxon>
    </lineage>
</organism>
<dbReference type="GO" id="GO:0000184">
    <property type="term" value="P:nuclear-transcribed mRNA catabolic process, nonsense-mediated decay"/>
    <property type="evidence" value="ECO:0007669"/>
    <property type="project" value="UniProtKB-KW"/>
</dbReference>
<evidence type="ECO:0000313" key="8">
    <source>
        <dbReference type="EMBL" id="THW22297.1"/>
    </source>
</evidence>
<comment type="caution">
    <text evidence="8">The sequence shown here is derived from an EMBL/GenBank/DDBJ whole genome shotgun (WGS) entry which is preliminary data.</text>
</comment>
<reference evidence="8 9" key="1">
    <citation type="submission" date="2018-10" db="EMBL/GenBank/DDBJ databases">
        <title>Fifty Aureobasidium pullulans genomes reveal a recombining polyextremotolerant generalist.</title>
        <authorList>
            <person name="Gostincar C."/>
            <person name="Turk M."/>
            <person name="Zajc J."/>
            <person name="Gunde-Cimerman N."/>
        </authorList>
    </citation>
    <scope>NUCLEOTIDE SEQUENCE [LARGE SCALE GENOMIC DNA]</scope>
    <source>
        <strain evidence="8 9">EXF-11318</strain>
    </source>
</reference>
<dbReference type="Pfam" id="PF00076">
    <property type="entry name" value="RRM_1"/>
    <property type="match status" value="1"/>
</dbReference>
<dbReference type="PROSITE" id="PS50102">
    <property type="entry name" value="RRM"/>
    <property type="match status" value="1"/>
</dbReference>
<feature type="compositionally biased region" description="Polar residues" evidence="6">
    <location>
        <begin position="20"/>
        <end position="38"/>
    </location>
</feature>
<dbReference type="GO" id="GO:0045727">
    <property type="term" value="P:positive regulation of translation"/>
    <property type="evidence" value="ECO:0007669"/>
    <property type="project" value="TreeGrafter"/>
</dbReference>
<feature type="compositionally biased region" description="Low complexity" evidence="6">
    <location>
        <begin position="494"/>
        <end position="509"/>
    </location>
</feature>
<dbReference type="InterPro" id="IPR000504">
    <property type="entry name" value="RRM_dom"/>
</dbReference>
<keyword evidence="3" id="KW-0866">Nonsense-mediated mRNA decay</keyword>
<evidence type="ECO:0000313" key="9">
    <source>
        <dbReference type="Proteomes" id="UP000308014"/>
    </source>
</evidence>
<feature type="compositionally biased region" description="Low complexity" evidence="6">
    <location>
        <begin position="304"/>
        <end position="333"/>
    </location>
</feature>
<feature type="compositionally biased region" description="Low complexity" evidence="6">
    <location>
        <begin position="403"/>
        <end position="413"/>
    </location>
</feature>
<dbReference type="CDD" id="cd12455">
    <property type="entry name" value="RRM_like_Smg4_UPF3"/>
    <property type="match status" value="1"/>
</dbReference>
<feature type="domain" description="RRM" evidence="7">
    <location>
        <begin position="413"/>
        <end position="502"/>
    </location>
</feature>
<dbReference type="EMBL" id="QZAJ01000021">
    <property type="protein sequence ID" value="THW22297.1"/>
    <property type="molecule type" value="Genomic_DNA"/>
</dbReference>
<dbReference type="SUPFAM" id="SSF54928">
    <property type="entry name" value="RNA-binding domain, RBD"/>
    <property type="match status" value="2"/>
</dbReference>